<evidence type="ECO:0008006" key="3">
    <source>
        <dbReference type="Google" id="ProtNLM"/>
    </source>
</evidence>
<name>A0A9X1LUC8_9MICO</name>
<gene>
    <name evidence="1" type="ORF">KEC57_09010</name>
</gene>
<dbReference type="RefSeq" id="WP_229384225.1">
    <property type="nucleotide sequence ID" value="NZ_JAGTTN010000002.1"/>
</dbReference>
<accession>A0A9X1LUC8</accession>
<reference evidence="1" key="1">
    <citation type="submission" date="2021-04" db="EMBL/GenBank/DDBJ databases">
        <title>Microbacterium tenobrionis sp. nov. and Microbacterium allomyrinae sp. nov., isolated from larvae of Tenobrio molitor and Allomyrina dichotoma, respectively.</title>
        <authorList>
            <person name="Lee S.D."/>
        </authorList>
    </citation>
    <scope>NUCLEOTIDE SEQUENCE</scope>
    <source>
        <strain evidence="1">BWT-G7</strain>
    </source>
</reference>
<protein>
    <recommendedName>
        <fullName evidence="3">DNA mismatch repair protein</fullName>
    </recommendedName>
</protein>
<dbReference type="AlphaFoldDB" id="A0A9X1LUC8"/>
<proteinExistence type="predicted"/>
<evidence type="ECO:0000313" key="2">
    <source>
        <dbReference type="Proteomes" id="UP001139354"/>
    </source>
</evidence>
<dbReference type="Proteomes" id="UP001139354">
    <property type="component" value="Unassembled WGS sequence"/>
</dbReference>
<keyword evidence="2" id="KW-1185">Reference proteome</keyword>
<dbReference type="EMBL" id="JAGTTN010000002">
    <property type="protein sequence ID" value="MCC2032317.1"/>
    <property type="molecule type" value="Genomic_DNA"/>
</dbReference>
<sequence length="87" mass="9600">METTIRGEALDPPVIAAGVPIRLSAAAPSLWRVIDATGRVIGHLQALSFGDGIRYRARRFQSATRAFLDLGDFWNADDAIECLRFVR</sequence>
<comment type="caution">
    <text evidence="1">The sequence shown here is derived from an EMBL/GenBank/DDBJ whole genome shotgun (WGS) entry which is preliminary data.</text>
</comment>
<evidence type="ECO:0000313" key="1">
    <source>
        <dbReference type="EMBL" id="MCC2032317.1"/>
    </source>
</evidence>
<organism evidence="1 2">
    <name type="scientific">Microbacterium allomyrinae</name>
    <dbReference type="NCBI Taxonomy" id="2830666"/>
    <lineage>
        <taxon>Bacteria</taxon>
        <taxon>Bacillati</taxon>
        <taxon>Actinomycetota</taxon>
        <taxon>Actinomycetes</taxon>
        <taxon>Micrococcales</taxon>
        <taxon>Microbacteriaceae</taxon>
        <taxon>Microbacterium</taxon>
    </lineage>
</organism>